<dbReference type="GeneID" id="18168354"/>
<dbReference type="Proteomes" id="UP000001610">
    <property type="component" value="Unassembled WGS sequence"/>
</dbReference>
<reference evidence="2 3" key="1">
    <citation type="journal article" date="2011" name="Genome Biol.">
        <title>Genome sequence of the insect pathogenic fungus Cordyceps militaris, a valued traditional Chinese medicine.</title>
        <authorList>
            <person name="Zheng P."/>
            <person name="Xia Y."/>
            <person name="Xiao G."/>
            <person name="Xiong C."/>
            <person name="Hu X."/>
            <person name="Zhang S."/>
            <person name="Zheng H."/>
            <person name="Huang Y."/>
            <person name="Zhou Y."/>
            <person name="Wang S."/>
            <person name="Zhao G.P."/>
            <person name="Liu X."/>
            <person name="St Leger R.J."/>
            <person name="Wang C."/>
        </authorList>
    </citation>
    <scope>NUCLEOTIDE SEQUENCE [LARGE SCALE GENOMIC DNA]</scope>
    <source>
        <strain evidence="2 3">CM01</strain>
    </source>
</reference>
<evidence type="ECO:0000313" key="2">
    <source>
        <dbReference type="EMBL" id="EGX92179.1"/>
    </source>
</evidence>
<proteinExistence type="predicted"/>
<dbReference type="HOGENOM" id="CLU_1740444_0_0_1"/>
<dbReference type="SUPFAM" id="SSF48452">
    <property type="entry name" value="TPR-like"/>
    <property type="match status" value="1"/>
</dbReference>
<dbReference type="RefSeq" id="XP_006671543.1">
    <property type="nucleotide sequence ID" value="XM_006671480.1"/>
</dbReference>
<evidence type="ECO:0000256" key="1">
    <source>
        <dbReference type="SAM" id="MobiDB-lite"/>
    </source>
</evidence>
<dbReference type="OrthoDB" id="4869908at2759"/>
<gene>
    <name evidence="2" type="ORF">CCM_06340</name>
</gene>
<evidence type="ECO:0008006" key="4">
    <source>
        <dbReference type="Google" id="ProtNLM"/>
    </source>
</evidence>
<organism evidence="2 3">
    <name type="scientific">Cordyceps militaris (strain CM01)</name>
    <name type="common">Caterpillar fungus</name>
    <dbReference type="NCBI Taxonomy" id="983644"/>
    <lineage>
        <taxon>Eukaryota</taxon>
        <taxon>Fungi</taxon>
        <taxon>Dikarya</taxon>
        <taxon>Ascomycota</taxon>
        <taxon>Pezizomycotina</taxon>
        <taxon>Sordariomycetes</taxon>
        <taxon>Hypocreomycetidae</taxon>
        <taxon>Hypocreales</taxon>
        <taxon>Cordycipitaceae</taxon>
        <taxon>Cordyceps</taxon>
    </lineage>
</organism>
<accession>G3JK49</accession>
<feature type="region of interest" description="Disordered" evidence="1">
    <location>
        <begin position="1"/>
        <end position="27"/>
    </location>
</feature>
<dbReference type="KEGG" id="cmt:CCM_06340"/>
<dbReference type="InParanoid" id="G3JK49"/>
<keyword evidence="3" id="KW-1185">Reference proteome</keyword>
<dbReference type="AlphaFoldDB" id="G3JK49"/>
<protein>
    <recommendedName>
        <fullName evidence="4">Tetratricopeptide repeat protein</fullName>
    </recommendedName>
</protein>
<dbReference type="VEuPathDB" id="FungiDB:CCM_06340"/>
<sequence length="150" mass="17550">MKKKPSSPWLHHIRSRNPFPPEKNPRPMIPHARRRARDMLWQAQHELWQDGPDFQHVRELGMAALEIFDAEKTAGDGQRARDWANAYLIVARAHEGLGQWDAAYKYWGWCRGLYPEGWNAERRNRMGDCRKRLDDVDSARRGSASSGYRP</sequence>
<name>G3JK49_CORMM</name>
<evidence type="ECO:0000313" key="3">
    <source>
        <dbReference type="Proteomes" id="UP000001610"/>
    </source>
</evidence>
<dbReference type="InterPro" id="IPR011990">
    <property type="entry name" value="TPR-like_helical_dom_sf"/>
</dbReference>
<dbReference type="EMBL" id="JH126402">
    <property type="protein sequence ID" value="EGX92179.1"/>
    <property type="molecule type" value="Genomic_DNA"/>
</dbReference>
<feature type="compositionally biased region" description="Basic residues" evidence="1">
    <location>
        <begin position="1"/>
        <end position="15"/>
    </location>
</feature>